<feature type="chain" id="PRO_5028819037" description="DUF3300 domain-containing protein" evidence="2">
    <location>
        <begin position="20"/>
        <end position="149"/>
    </location>
</feature>
<evidence type="ECO:0000256" key="1">
    <source>
        <dbReference type="SAM" id="MobiDB-lite"/>
    </source>
</evidence>
<feature type="signal peptide" evidence="2">
    <location>
        <begin position="1"/>
        <end position="19"/>
    </location>
</feature>
<evidence type="ECO:0000313" key="4">
    <source>
        <dbReference type="Proteomes" id="UP000481327"/>
    </source>
</evidence>
<keyword evidence="4" id="KW-1185">Reference proteome</keyword>
<name>A0A7C9KYJ9_9SPHN</name>
<evidence type="ECO:0000256" key="2">
    <source>
        <dbReference type="SAM" id="SignalP"/>
    </source>
</evidence>
<dbReference type="RefSeq" id="WP_152578905.1">
    <property type="nucleotide sequence ID" value="NZ_JAATJI010000001.1"/>
</dbReference>
<dbReference type="Proteomes" id="UP000481327">
    <property type="component" value="Unassembled WGS sequence"/>
</dbReference>
<gene>
    <name evidence="3" type="ORF">F3168_14315</name>
</gene>
<evidence type="ECO:0008006" key="5">
    <source>
        <dbReference type="Google" id="ProtNLM"/>
    </source>
</evidence>
<sequence length="149" mass="15155">MIRFLALATVLCAAGSALAAEPVTGPPAPQVYGLTPEQKAAVLETASRRPDADDPALLPGLPDRRPHGEVGMMVGTGGARGIYGVVGVPLSDNASATFAFSNSRLPGYYGYGPYGGGNVLAQRNMSMGLGMGMGLGSTFGSSLGRQPAW</sequence>
<dbReference type="OrthoDB" id="7585688at2"/>
<feature type="region of interest" description="Disordered" evidence="1">
    <location>
        <begin position="46"/>
        <end position="68"/>
    </location>
</feature>
<keyword evidence="2" id="KW-0732">Signal</keyword>
<reference evidence="3 4" key="1">
    <citation type="submission" date="2019-09" db="EMBL/GenBank/DDBJ databases">
        <title>Polymorphobacter sp. isolated from a lake in China.</title>
        <authorList>
            <person name="Liu Z."/>
        </authorList>
    </citation>
    <scope>NUCLEOTIDE SEQUENCE [LARGE SCALE GENOMIC DNA]</scope>
    <source>
        <strain evidence="3 4">D40P</strain>
    </source>
</reference>
<dbReference type="AlphaFoldDB" id="A0A7C9KYJ9"/>
<comment type="caution">
    <text evidence="3">The sequence shown here is derived from an EMBL/GenBank/DDBJ whole genome shotgun (WGS) entry which is preliminary data.</text>
</comment>
<accession>A0A7C9KYJ9</accession>
<dbReference type="EMBL" id="WIOL01000007">
    <property type="protein sequence ID" value="MQT18426.1"/>
    <property type="molecule type" value="Genomic_DNA"/>
</dbReference>
<evidence type="ECO:0000313" key="3">
    <source>
        <dbReference type="EMBL" id="MQT18426.1"/>
    </source>
</evidence>
<organism evidence="3 4">
    <name type="scientific">Sandarakinorhabdus fusca</name>
    <dbReference type="NCBI Taxonomy" id="1439888"/>
    <lineage>
        <taxon>Bacteria</taxon>
        <taxon>Pseudomonadati</taxon>
        <taxon>Pseudomonadota</taxon>
        <taxon>Alphaproteobacteria</taxon>
        <taxon>Sphingomonadales</taxon>
        <taxon>Sphingosinicellaceae</taxon>
        <taxon>Sandarakinorhabdus</taxon>
    </lineage>
</organism>
<protein>
    <recommendedName>
        <fullName evidence="5">DUF3300 domain-containing protein</fullName>
    </recommendedName>
</protein>
<proteinExistence type="predicted"/>